<dbReference type="GO" id="GO:0005506">
    <property type="term" value="F:iron ion binding"/>
    <property type="evidence" value="ECO:0007669"/>
    <property type="project" value="InterPro"/>
</dbReference>
<dbReference type="PROSITE" id="PS00086">
    <property type="entry name" value="CYTOCHROME_P450"/>
    <property type="match status" value="1"/>
</dbReference>
<keyword evidence="8 10" id="KW-0503">Monooxygenase</keyword>
<evidence type="ECO:0000256" key="5">
    <source>
        <dbReference type="ARBA" id="ARBA00022723"/>
    </source>
</evidence>
<evidence type="ECO:0000313" key="12">
    <source>
        <dbReference type="EMBL" id="SJL05658.1"/>
    </source>
</evidence>
<dbReference type="InterPro" id="IPR050364">
    <property type="entry name" value="Cytochrome_P450_fung"/>
</dbReference>
<keyword evidence="6 10" id="KW-0560">Oxidoreductase</keyword>
<keyword evidence="13" id="KW-1185">Reference proteome</keyword>
<keyword evidence="4 9" id="KW-0349">Heme</keyword>
<dbReference type="CDD" id="cd11065">
    <property type="entry name" value="CYP64-like"/>
    <property type="match status" value="1"/>
</dbReference>
<keyword evidence="11" id="KW-0812">Transmembrane</keyword>
<dbReference type="AlphaFoldDB" id="A0A284RA76"/>
<dbReference type="PRINTS" id="PR00463">
    <property type="entry name" value="EP450I"/>
</dbReference>
<dbReference type="InterPro" id="IPR017972">
    <property type="entry name" value="Cyt_P450_CS"/>
</dbReference>
<dbReference type="EMBL" id="FUEG01000006">
    <property type="protein sequence ID" value="SJL05658.1"/>
    <property type="molecule type" value="Genomic_DNA"/>
</dbReference>
<evidence type="ECO:0000256" key="3">
    <source>
        <dbReference type="ARBA" id="ARBA00010617"/>
    </source>
</evidence>
<proteinExistence type="inferred from homology"/>
<organism evidence="12 13">
    <name type="scientific">Armillaria ostoyae</name>
    <name type="common">Armillaria root rot fungus</name>
    <dbReference type="NCBI Taxonomy" id="47428"/>
    <lineage>
        <taxon>Eukaryota</taxon>
        <taxon>Fungi</taxon>
        <taxon>Dikarya</taxon>
        <taxon>Basidiomycota</taxon>
        <taxon>Agaricomycotina</taxon>
        <taxon>Agaricomycetes</taxon>
        <taxon>Agaricomycetidae</taxon>
        <taxon>Agaricales</taxon>
        <taxon>Marasmiineae</taxon>
        <taxon>Physalacriaceae</taxon>
        <taxon>Armillaria</taxon>
    </lineage>
</organism>
<feature type="binding site" description="axial binding residue" evidence="9">
    <location>
        <position position="460"/>
    </location>
    <ligand>
        <name>heme</name>
        <dbReference type="ChEBI" id="CHEBI:30413"/>
    </ligand>
    <ligandPart>
        <name>Fe</name>
        <dbReference type="ChEBI" id="CHEBI:18248"/>
    </ligandPart>
</feature>
<keyword evidence="11" id="KW-1133">Transmembrane helix</keyword>
<protein>
    <submittedName>
        <fullName evidence="12">Related to cytochrome P450 CYP2 subfamily</fullName>
    </submittedName>
</protein>
<comment type="cofactor">
    <cofactor evidence="1 9">
        <name>heme</name>
        <dbReference type="ChEBI" id="CHEBI:30413"/>
    </cofactor>
</comment>
<feature type="transmembrane region" description="Helical" evidence="11">
    <location>
        <begin position="7"/>
        <end position="24"/>
    </location>
</feature>
<evidence type="ECO:0000256" key="8">
    <source>
        <dbReference type="ARBA" id="ARBA00023033"/>
    </source>
</evidence>
<dbReference type="InterPro" id="IPR001128">
    <property type="entry name" value="Cyt_P450"/>
</dbReference>
<dbReference type="OMA" id="PCIVAHE"/>
<dbReference type="Pfam" id="PF00067">
    <property type="entry name" value="p450"/>
    <property type="match status" value="1"/>
</dbReference>
<evidence type="ECO:0000256" key="10">
    <source>
        <dbReference type="RuleBase" id="RU000461"/>
    </source>
</evidence>
<dbReference type="GO" id="GO:0020037">
    <property type="term" value="F:heme binding"/>
    <property type="evidence" value="ECO:0007669"/>
    <property type="project" value="InterPro"/>
</dbReference>
<evidence type="ECO:0000256" key="6">
    <source>
        <dbReference type="ARBA" id="ARBA00023002"/>
    </source>
</evidence>
<gene>
    <name evidence="12" type="ORF">ARMOST_09001</name>
</gene>
<dbReference type="InterPro" id="IPR002401">
    <property type="entry name" value="Cyt_P450_E_grp-I"/>
</dbReference>
<evidence type="ECO:0000256" key="11">
    <source>
        <dbReference type="SAM" id="Phobius"/>
    </source>
</evidence>
<keyword evidence="7 9" id="KW-0408">Iron</keyword>
<evidence type="ECO:0000313" key="13">
    <source>
        <dbReference type="Proteomes" id="UP000219338"/>
    </source>
</evidence>
<sequence>MLSLIQSFFVIAIFAVPLVLVWRWQKVQALHLPPGPKWSWIGGVDIPKLYPWHTYAQWKDEYGRSRLPNDNVTHLLTDCSGDVVYIYAFMNSIVVLNSIEAISDLLEKRSGNYSSRPVRTMVQELMGWDWLFSSMSYGNRWKRHRNLFQKHFPINGTSEHHPLQINQTHALLRDLERSPSEFSHHIRRTAAANVLDITYGIHIDEKIGENGDDYVKLATSAILPFSRAGIFGTYMVDYIPALKYLPLWCAPFRRKAKEWRKPAQALVNRPFEVVQTKMENGTATPCIVAHELDDIALGRGTADLQVVKNVAATTFAAGADTVVSALQSLFLAVALYPNVQDKAQKELDRVIGNRLPVFSDRYQLPYIDCICYELLRWNPVTPLGLAHHVSEDDEYRGYIIPKGTTVFPNVWAILHDPELYPDPFTFNPDRFEENVTGKGLSASGVNEIPNAAFGFGRRMCPGRWFAFDFLWISVASILSVYRITEATDVNGQPIDLTGELYSSTILSHPLPFKCQIEPRSPAAKALIEETNMEA</sequence>
<keyword evidence="11" id="KW-0472">Membrane</keyword>
<dbReference type="GO" id="GO:0004497">
    <property type="term" value="F:monooxygenase activity"/>
    <property type="evidence" value="ECO:0007669"/>
    <property type="project" value="UniProtKB-KW"/>
</dbReference>
<name>A0A284RA76_ARMOS</name>
<evidence type="ECO:0000256" key="9">
    <source>
        <dbReference type="PIRSR" id="PIRSR602401-1"/>
    </source>
</evidence>
<dbReference type="PANTHER" id="PTHR46300">
    <property type="entry name" value="P450, PUTATIVE (EUROFUNG)-RELATED-RELATED"/>
    <property type="match status" value="1"/>
</dbReference>
<evidence type="ECO:0000256" key="4">
    <source>
        <dbReference type="ARBA" id="ARBA00022617"/>
    </source>
</evidence>
<evidence type="ECO:0000256" key="1">
    <source>
        <dbReference type="ARBA" id="ARBA00001971"/>
    </source>
</evidence>
<evidence type="ECO:0000256" key="2">
    <source>
        <dbReference type="ARBA" id="ARBA00005179"/>
    </source>
</evidence>
<dbReference type="PANTHER" id="PTHR46300:SF7">
    <property type="entry name" value="P450, PUTATIVE (EUROFUNG)-RELATED"/>
    <property type="match status" value="1"/>
</dbReference>
<dbReference type="STRING" id="47428.A0A284RA76"/>
<dbReference type="SUPFAM" id="SSF48264">
    <property type="entry name" value="Cytochrome P450"/>
    <property type="match status" value="1"/>
</dbReference>
<dbReference type="Proteomes" id="UP000219338">
    <property type="component" value="Unassembled WGS sequence"/>
</dbReference>
<dbReference type="InterPro" id="IPR036396">
    <property type="entry name" value="Cyt_P450_sf"/>
</dbReference>
<comment type="pathway">
    <text evidence="2">Secondary metabolite biosynthesis.</text>
</comment>
<dbReference type="Gene3D" id="1.10.630.10">
    <property type="entry name" value="Cytochrome P450"/>
    <property type="match status" value="1"/>
</dbReference>
<keyword evidence="5 9" id="KW-0479">Metal-binding</keyword>
<dbReference type="OrthoDB" id="2789670at2759"/>
<dbReference type="GO" id="GO:0016705">
    <property type="term" value="F:oxidoreductase activity, acting on paired donors, with incorporation or reduction of molecular oxygen"/>
    <property type="evidence" value="ECO:0007669"/>
    <property type="project" value="InterPro"/>
</dbReference>
<accession>A0A284RA76</accession>
<evidence type="ECO:0000256" key="7">
    <source>
        <dbReference type="ARBA" id="ARBA00023004"/>
    </source>
</evidence>
<reference evidence="13" key="1">
    <citation type="journal article" date="2017" name="Nat. Ecol. Evol.">
        <title>Genome expansion and lineage-specific genetic innovations in the forest pathogenic fungi Armillaria.</title>
        <authorList>
            <person name="Sipos G."/>
            <person name="Prasanna A.N."/>
            <person name="Walter M.C."/>
            <person name="O'Connor E."/>
            <person name="Balint B."/>
            <person name="Krizsan K."/>
            <person name="Kiss B."/>
            <person name="Hess J."/>
            <person name="Varga T."/>
            <person name="Slot J."/>
            <person name="Riley R."/>
            <person name="Boka B."/>
            <person name="Rigling D."/>
            <person name="Barry K."/>
            <person name="Lee J."/>
            <person name="Mihaltcheva S."/>
            <person name="LaButti K."/>
            <person name="Lipzen A."/>
            <person name="Waldron R."/>
            <person name="Moloney N.M."/>
            <person name="Sperisen C."/>
            <person name="Kredics L."/>
            <person name="Vagvoelgyi C."/>
            <person name="Patrignani A."/>
            <person name="Fitzpatrick D."/>
            <person name="Nagy I."/>
            <person name="Doyle S."/>
            <person name="Anderson J.B."/>
            <person name="Grigoriev I.V."/>
            <person name="Gueldener U."/>
            <person name="Muensterkoetter M."/>
            <person name="Nagy L.G."/>
        </authorList>
    </citation>
    <scope>NUCLEOTIDE SEQUENCE [LARGE SCALE GENOMIC DNA]</scope>
    <source>
        <strain evidence="13">C18/9</strain>
    </source>
</reference>
<comment type="similarity">
    <text evidence="3 10">Belongs to the cytochrome P450 family.</text>
</comment>